<dbReference type="SUPFAM" id="SSF117070">
    <property type="entry name" value="LEA14-like"/>
    <property type="match status" value="1"/>
</dbReference>
<keyword evidence="3" id="KW-1185">Reference proteome</keyword>
<dbReference type="Proteomes" id="UP000003586">
    <property type="component" value="Chromosome"/>
</dbReference>
<dbReference type="KEGG" id="nso:NIASO_05670"/>
<dbReference type="EMBL" id="CP007035">
    <property type="protein sequence ID" value="AHF17322.1"/>
    <property type="molecule type" value="Genomic_DNA"/>
</dbReference>
<dbReference type="STRING" id="929713.NIASO_05670"/>
<dbReference type="eggNOG" id="COG5608">
    <property type="taxonomic scope" value="Bacteria"/>
</dbReference>
<sequence>MKYQDIKFLGVDHVRIGKLGMNESTLDMNLVFNNPNRMGATINNARGQAWIQDIYIGDFLLSEDVKIPASSNFSVPVSLKLNLKDLVKNSLNLITRDSIALRVDGSAQLSKGGIIKNFPLRYSGRQSSQQLLGQLRF</sequence>
<evidence type="ECO:0000313" key="2">
    <source>
        <dbReference type="EMBL" id="AHF17322.1"/>
    </source>
</evidence>
<protein>
    <recommendedName>
        <fullName evidence="1">Late embryogenesis abundant protein LEA-2 subgroup domain-containing protein</fullName>
    </recommendedName>
</protein>
<feature type="domain" description="Late embryogenesis abundant protein LEA-2 subgroup" evidence="1">
    <location>
        <begin position="33"/>
        <end position="121"/>
    </location>
</feature>
<dbReference type="Pfam" id="PF03168">
    <property type="entry name" value="LEA_2"/>
    <property type="match status" value="1"/>
</dbReference>
<evidence type="ECO:0000313" key="3">
    <source>
        <dbReference type="Proteomes" id="UP000003586"/>
    </source>
</evidence>
<name>W0F2S7_9BACT</name>
<gene>
    <name evidence="2" type="ORF">NIASO_05670</name>
</gene>
<dbReference type="Gene3D" id="2.60.40.1820">
    <property type="match status" value="1"/>
</dbReference>
<proteinExistence type="predicted"/>
<dbReference type="AlphaFoldDB" id="W0F2S7"/>
<reference evidence="2 3" key="1">
    <citation type="submission" date="2013-12" db="EMBL/GenBank/DDBJ databases">
        <authorList>
            <consortium name="DOE Joint Genome Institute"/>
            <person name="Eisen J."/>
            <person name="Huntemann M."/>
            <person name="Han J."/>
            <person name="Chen A."/>
            <person name="Kyrpides N."/>
            <person name="Mavromatis K."/>
            <person name="Markowitz V."/>
            <person name="Palaniappan K."/>
            <person name="Ivanova N."/>
            <person name="Schaumberg A."/>
            <person name="Pati A."/>
            <person name="Liolios K."/>
            <person name="Nordberg H.P."/>
            <person name="Cantor M.N."/>
            <person name="Hua S.X."/>
            <person name="Woyke T."/>
        </authorList>
    </citation>
    <scope>NUCLEOTIDE SEQUENCE [LARGE SCALE GENOMIC DNA]</scope>
    <source>
        <strain evidence="3">DSM 19437</strain>
    </source>
</reference>
<evidence type="ECO:0000259" key="1">
    <source>
        <dbReference type="Pfam" id="PF03168"/>
    </source>
</evidence>
<dbReference type="InterPro" id="IPR004864">
    <property type="entry name" value="LEA_2"/>
</dbReference>
<organism evidence="2 3">
    <name type="scientific">Niabella soli DSM 19437</name>
    <dbReference type="NCBI Taxonomy" id="929713"/>
    <lineage>
        <taxon>Bacteria</taxon>
        <taxon>Pseudomonadati</taxon>
        <taxon>Bacteroidota</taxon>
        <taxon>Chitinophagia</taxon>
        <taxon>Chitinophagales</taxon>
        <taxon>Chitinophagaceae</taxon>
        <taxon>Niabella</taxon>
    </lineage>
</organism>
<accession>W0F2S7</accession>
<dbReference type="HOGENOM" id="CLU_1863054_0_0_10"/>